<feature type="repeat" description="PPR" evidence="3">
    <location>
        <begin position="296"/>
        <end position="330"/>
    </location>
</feature>
<reference evidence="4" key="1">
    <citation type="submission" date="2019-09" db="EMBL/GenBank/DDBJ databases">
        <title>Draft genome information of white flower Hibiscus syriacus.</title>
        <authorList>
            <person name="Kim Y.-M."/>
        </authorList>
    </citation>
    <scope>NUCLEOTIDE SEQUENCE [LARGE SCALE GENOMIC DNA]</scope>
    <source>
        <strain evidence="4">YM2019G1</strain>
    </source>
</reference>
<dbReference type="InterPro" id="IPR002885">
    <property type="entry name" value="PPR_rpt"/>
</dbReference>
<accession>A0A6A2WE60</accession>
<feature type="repeat" description="PPR" evidence="3">
    <location>
        <begin position="245"/>
        <end position="279"/>
    </location>
</feature>
<comment type="similarity">
    <text evidence="1">Belongs to the PPR family. P subfamily.</text>
</comment>
<evidence type="ECO:0000313" key="5">
    <source>
        <dbReference type="Proteomes" id="UP000436088"/>
    </source>
</evidence>
<dbReference type="PROSITE" id="PS51375">
    <property type="entry name" value="PPR"/>
    <property type="match status" value="6"/>
</dbReference>
<proteinExistence type="inferred from homology"/>
<evidence type="ECO:0000313" key="4">
    <source>
        <dbReference type="EMBL" id="KAE8654365.1"/>
    </source>
</evidence>
<dbReference type="Pfam" id="PF12854">
    <property type="entry name" value="PPR_1"/>
    <property type="match status" value="1"/>
</dbReference>
<evidence type="ECO:0000256" key="3">
    <source>
        <dbReference type="PROSITE-ProRule" id="PRU00708"/>
    </source>
</evidence>
<keyword evidence="5" id="KW-1185">Reference proteome</keyword>
<dbReference type="Gene3D" id="1.25.40.10">
    <property type="entry name" value="Tetratricopeptide repeat domain"/>
    <property type="match status" value="4"/>
</dbReference>
<dbReference type="AlphaFoldDB" id="A0A6A2WE60"/>
<feature type="repeat" description="PPR" evidence="3">
    <location>
        <begin position="96"/>
        <end position="130"/>
    </location>
</feature>
<dbReference type="InterPro" id="IPR011990">
    <property type="entry name" value="TPR-like_helical_dom_sf"/>
</dbReference>
<dbReference type="Proteomes" id="UP000436088">
    <property type="component" value="Unassembled WGS sequence"/>
</dbReference>
<comment type="caution">
    <text evidence="4">The sequence shown here is derived from an EMBL/GenBank/DDBJ whole genome shotgun (WGS) entry which is preliminary data.</text>
</comment>
<feature type="repeat" description="PPR" evidence="3">
    <location>
        <begin position="331"/>
        <end position="365"/>
    </location>
</feature>
<feature type="repeat" description="PPR" evidence="3">
    <location>
        <begin position="210"/>
        <end position="244"/>
    </location>
</feature>
<dbReference type="NCBIfam" id="TIGR00756">
    <property type="entry name" value="PPR"/>
    <property type="match status" value="7"/>
</dbReference>
<dbReference type="PANTHER" id="PTHR47933">
    <property type="entry name" value="PENTATRICOPEPTIDE REPEAT-CONTAINING PROTEIN 1, MITOCHONDRIAL"/>
    <property type="match status" value="1"/>
</dbReference>
<evidence type="ECO:0000256" key="1">
    <source>
        <dbReference type="ARBA" id="ARBA00007626"/>
    </source>
</evidence>
<dbReference type="GO" id="GO:0003729">
    <property type="term" value="F:mRNA binding"/>
    <property type="evidence" value="ECO:0007669"/>
    <property type="project" value="TreeGrafter"/>
</dbReference>
<dbReference type="EMBL" id="VEPZ02001787">
    <property type="protein sequence ID" value="KAE8654365.1"/>
    <property type="molecule type" value="Genomic_DNA"/>
</dbReference>
<feature type="repeat" description="PPR" evidence="3">
    <location>
        <begin position="131"/>
        <end position="165"/>
    </location>
</feature>
<organism evidence="4 5">
    <name type="scientific">Hibiscus syriacus</name>
    <name type="common">Rose of Sharon</name>
    <dbReference type="NCBI Taxonomy" id="106335"/>
    <lineage>
        <taxon>Eukaryota</taxon>
        <taxon>Viridiplantae</taxon>
        <taxon>Streptophyta</taxon>
        <taxon>Embryophyta</taxon>
        <taxon>Tracheophyta</taxon>
        <taxon>Spermatophyta</taxon>
        <taxon>Magnoliopsida</taxon>
        <taxon>eudicotyledons</taxon>
        <taxon>Gunneridae</taxon>
        <taxon>Pentapetalae</taxon>
        <taxon>rosids</taxon>
        <taxon>malvids</taxon>
        <taxon>Malvales</taxon>
        <taxon>Malvaceae</taxon>
        <taxon>Malvoideae</taxon>
        <taxon>Hibiscus</taxon>
    </lineage>
</organism>
<dbReference type="Pfam" id="PF13041">
    <property type="entry name" value="PPR_2"/>
    <property type="match status" value="3"/>
</dbReference>
<evidence type="ECO:0000256" key="2">
    <source>
        <dbReference type="ARBA" id="ARBA00022737"/>
    </source>
</evidence>
<name>A0A6A2WE60_HIBSY</name>
<gene>
    <name evidence="4" type="ORF">F3Y22_tig00117048pilonHSYRG00095</name>
</gene>
<dbReference type="PANTHER" id="PTHR47933:SF70">
    <property type="entry name" value="PROTON GRADIENT REGULATION3-LIKE PROTEIN"/>
    <property type="match status" value="1"/>
</dbReference>
<sequence length="496" mass="55944">MGTTDLTQALLKNTKNPKLAWQLFKRIQSSQPNPSVLSSVPTIARILIRSKLLPEIDQLHLLLLSSQPQQNPLRSLISLVNLLAKSDMVVAGVFPQTYTFNLLICWLYDLGHLEDARELFDKMPEKGCLPNEFSFGVLVRGYCRFALANKGVELLDEMKKSRILPNGVVYNTLISSFLISALCKAGQVLEASRILREMQIDEAVGLPRPNVITYNLMLEGFYKQGMLVEAKNLVESMEKNGDLMNLESYNIWLLGLLRNGKLLEAQLVLKDMVNKGKLSEANDILNEMMRNGCVPNTCTCNILLHSLWKEGKILEAEELLQKMNEKGYGVDTVTCNIVIDGLCISGKLEKAMEITDEMWTHGSADLDEAKKKFKEMMAKVVFEAALDRSFHLGNFFYKDLIEKLCKDEKLQEASGILHKLIIKGYKFDPASFMPVVDDLGKRGNKLEADELAEKMLEMASDGRVENKISRKEKESIHRKGTKYGGDDWQTIVHSYG</sequence>
<dbReference type="InterPro" id="IPR051240">
    <property type="entry name" value="Mito_RNA-Proc/Resp"/>
</dbReference>
<keyword evidence="2" id="KW-0677">Repeat</keyword>
<protein>
    <submittedName>
        <fullName evidence="4">Pentatricopeptide repeat (PPR) superfamily protein isoform 2</fullName>
    </submittedName>
</protein>
<dbReference type="Pfam" id="PF01535">
    <property type="entry name" value="PPR"/>
    <property type="match status" value="1"/>
</dbReference>